<evidence type="ECO:0000313" key="10">
    <source>
        <dbReference type="EMBL" id="WTY39123.1"/>
    </source>
</evidence>
<dbReference type="Gene3D" id="3.40.50.1820">
    <property type="entry name" value="alpha/beta hydrolase"/>
    <property type="match status" value="1"/>
</dbReference>
<feature type="signal peptide" evidence="9">
    <location>
        <begin position="1"/>
        <end position="42"/>
    </location>
</feature>
<dbReference type="PANTHER" id="PTHR48098:SF1">
    <property type="entry name" value="DIACYLGLYCEROL ACYLTRANSFERASE_MYCOLYLTRANSFERASE AG85A"/>
    <property type="match status" value="1"/>
</dbReference>
<dbReference type="SUPFAM" id="SSF53474">
    <property type="entry name" value="alpha/beta-Hydrolases"/>
    <property type="match status" value="1"/>
</dbReference>
<dbReference type="PROSITE" id="PS51318">
    <property type="entry name" value="TAT"/>
    <property type="match status" value="1"/>
</dbReference>
<organism evidence="10 11">
    <name type="scientific">Nocardia salmonicida</name>
    <dbReference type="NCBI Taxonomy" id="53431"/>
    <lineage>
        <taxon>Bacteria</taxon>
        <taxon>Bacillati</taxon>
        <taxon>Actinomycetota</taxon>
        <taxon>Actinomycetes</taxon>
        <taxon>Mycobacteriales</taxon>
        <taxon>Nocardiaceae</taxon>
        <taxon>Nocardia</taxon>
    </lineage>
</organism>
<comment type="catalytic activity">
    <reaction evidence="1">
        <text>2 alpha,alpha'-trehalose 6-mycolate = alpha,alpha'-trehalose 6,6'-bismycolate + alpha,alpha-trehalose</text>
        <dbReference type="Rhea" id="RHEA:23472"/>
        <dbReference type="ChEBI" id="CHEBI:16551"/>
        <dbReference type="ChEBI" id="CHEBI:18195"/>
        <dbReference type="ChEBI" id="CHEBI:18234"/>
        <dbReference type="EC" id="2.3.1.122"/>
    </reaction>
</comment>
<dbReference type="InterPro" id="IPR050583">
    <property type="entry name" value="Mycobacterial_A85_antigen"/>
</dbReference>
<keyword evidence="11" id="KW-1185">Reference proteome</keyword>
<evidence type="ECO:0000256" key="1">
    <source>
        <dbReference type="ARBA" id="ARBA00000697"/>
    </source>
</evidence>
<dbReference type="RefSeq" id="WP_405150998.1">
    <property type="nucleotide sequence ID" value="NZ_CP109527.1"/>
</dbReference>
<evidence type="ECO:0000256" key="9">
    <source>
        <dbReference type="SAM" id="SignalP"/>
    </source>
</evidence>
<feature type="chain" id="PRO_5046684879" description="Acyl-CoA:diacylglycerol acyltransferase" evidence="9">
    <location>
        <begin position="43"/>
        <end position="367"/>
    </location>
</feature>
<evidence type="ECO:0000256" key="8">
    <source>
        <dbReference type="ARBA" id="ARBA00048109"/>
    </source>
</evidence>
<evidence type="ECO:0000256" key="3">
    <source>
        <dbReference type="ARBA" id="ARBA00012820"/>
    </source>
</evidence>
<comment type="catalytic activity">
    <reaction evidence="8">
        <text>an acyl-CoA + a 1,2-diacyl-sn-glycerol = a triacyl-sn-glycerol + CoA</text>
        <dbReference type="Rhea" id="RHEA:10868"/>
        <dbReference type="ChEBI" id="CHEBI:17815"/>
        <dbReference type="ChEBI" id="CHEBI:57287"/>
        <dbReference type="ChEBI" id="CHEBI:58342"/>
        <dbReference type="ChEBI" id="CHEBI:64615"/>
        <dbReference type="EC" id="2.3.1.20"/>
    </reaction>
</comment>
<dbReference type="EMBL" id="CP109527">
    <property type="protein sequence ID" value="WTY39123.1"/>
    <property type="molecule type" value="Genomic_DNA"/>
</dbReference>
<dbReference type="InterPro" id="IPR000801">
    <property type="entry name" value="Esterase-like"/>
</dbReference>
<accession>A0ABZ1NH38</accession>
<dbReference type="InterPro" id="IPR029058">
    <property type="entry name" value="AB_hydrolase_fold"/>
</dbReference>
<dbReference type="EC" id="2.3.1.122" evidence="3"/>
<dbReference type="InterPro" id="IPR006311">
    <property type="entry name" value="TAT_signal"/>
</dbReference>
<comment type="similarity">
    <text evidence="2">Belongs to the mycobacterial A85 antigen family.</text>
</comment>
<reference evidence="10 11" key="1">
    <citation type="submission" date="2022-10" db="EMBL/GenBank/DDBJ databases">
        <title>The complete genomes of actinobacterial strains from the NBC collection.</title>
        <authorList>
            <person name="Joergensen T.S."/>
            <person name="Alvarez Arevalo M."/>
            <person name="Sterndorff E.B."/>
            <person name="Faurdal D."/>
            <person name="Vuksanovic O."/>
            <person name="Mourched A.-S."/>
            <person name="Charusanti P."/>
            <person name="Shaw S."/>
            <person name="Blin K."/>
            <person name="Weber T."/>
        </authorList>
    </citation>
    <scope>NUCLEOTIDE SEQUENCE [LARGE SCALE GENOMIC DNA]</scope>
    <source>
        <strain evidence="10 11">NBC_01413</strain>
    </source>
</reference>
<evidence type="ECO:0000256" key="7">
    <source>
        <dbReference type="ARBA" id="ARBA00032572"/>
    </source>
</evidence>
<gene>
    <name evidence="10" type="ORF">OG308_15475</name>
</gene>
<evidence type="ECO:0000256" key="5">
    <source>
        <dbReference type="ARBA" id="ARBA00022679"/>
    </source>
</evidence>
<dbReference type="EC" id="2.3.1.20" evidence="4"/>
<dbReference type="PANTHER" id="PTHR48098">
    <property type="entry name" value="ENTEROCHELIN ESTERASE-RELATED"/>
    <property type="match status" value="1"/>
</dbReference>
<proteinExistence type="inferred from homology"/>
<evidence type="ECO:0000313" key="11">
    <source>
        <dbReference type="Proteomes" id="UP001621418"/>
    </source>
</evidence>
<protein>
    <recommendedName>
        <fullName evidence="7">Acyl-CoA:diacylglycerol acyltransferase</fullName>
        <ecNumber evidence="3">2.3.1.122</ecNumber>
        <ecNumber evidence="4">2.3.1.20</ecNumber>
    </recommendedName>
</protein>
<keyword evidence="5" id="KW-0808">Transferase</keyword>
<dbReference type="Proteomes" id="UP001621418">
    <property type="component" value="Chromosome"/>
</dbReference>
<dbReference type="Pfam" id="PF00756">
    <property type="entry name" value="Esterase"/>
    <property type="match status" value="1"/>
</dbReference>
<sequence length="367" mass="38188">MGDSDDTGANGDKTVVHSMLRRLALAVALAATGLPVVATAQAAPDLVAAHAMSAALPAPNGSFAVSAAANGPGKVIDLTVHSAAMNRPVTVAVIPAADPAAPAGSLYLINGVDGGTDTPDWRDGSNWFTKTDAVEFFGAAQANVVMPIGGAGTFYTDWQADDPGTGRNRWLTFLTTELPPIIDSAFHGTGRDAVAGLSMASAAVFRMAQEAPRRFRMVGSFSGCIQTSNPAGQAMVASIVTARRGNPLNMWGPPTDPAWTTNDAALNAEKLRGVQVYVTTGNGLPGPLDTLNGPGVKNSPMKLLDQLIIGGVLDGITVVCTALLRDRLAALDIPATFDFRPAGTHSWGYWEQDMHTYWERAAALVVP</sequence>
<evidence type="ECO:0000256" key="2">
    <source>
        <dbReference type="ARBA" id="ARBA00005874"/>
    </source>
</evidence>
<keyword evidence="9" id="KW-0732">Signal</keyword>
<name>A0ABZ1NH38_9NOCA</name>
<evidence type="ECO:0000256" key="6">
    <source>
        <dbReference type="ARBA" id="ARBA00023315"/>
    </source>
</evidence>
<evidence type="ECO:0000256" key="4">
    <source>
        <dbReference type="ARBA" id="ARBA00013244"/>
    </source>
</evidence>
<keyword evidence="6" id="KW-0012">Acyltransferase</keyword>